<dbReference type="InterPro" id="IPR004872">
    <property type="entry name" value="Lipoprotein_NlpA"/>
</dbReference>
<accession>A0A0X8F6S0</accession>
<reference evidence="10 11" key="1">
    <citation type="submission" date="2016-01" db="EMBL/GenBank/DDBJ databases">
        <authorList>
            <person name="Oliw E.H."/>
        </authorList>
    </citation>
    <scope>NUCLEOTIDE SEQUENCE [LARGE SCALE GENOMIC DNA]</scope>
    <source>
        <strain evidence="10 11">KA00635</strain>
    </source>
</reference>
<name>A0A0X8F6S0_9LACT</name>
<keyword evidence="4" id="KW-0812">Transmembrane</keyword>
<evidence type="ECO:0000256" key="9">
    <source>
        <dbReference type="ARBA" id="ARBA00023288"/>
    </source>
</evidence>
<organism evidence="10 11">
    <name type="scientific">Aerococcus christensenii</name>
    <dbReference type="NCBI Taxonomy" id="87541"/>
    <lineage>
        <taxon>Bacteria</taxon>
        <taxon>Bacillati</taxon>
        <taxon>Bacillota</taxon>
        <taxon>Bacilli</taxon>
        <taxon>Lactobacillales</taxon>
        <taxon>Aerococcaceae</taxon>
        <taxon>Aerococcus</taxon>
    </lineage>
</organism>
<evidence type="ECO:0000313" key="11">
    <source>
        <dbReference type="Proteomes" id="UP000070422"/>
    </source>
</evidence>
<dbReference type="SUPFAM" id="SSF161098">
    <property type="entry name" value="MetI-like"/>
    <property type="match status" value="1"/>
</dbReference>
<dbReference type="PANTHER" id="PTHR30429">
    <property type="entry name" value="D-METHIONINE-BINDING LIPOPROTEIN METQ"/>
    <property type="match status" value="1"/>
</dbReference>
<dbReference type="EMBL" id="LSCQ01000050">
    <property type="protein sequence ID" value="KXB36092.1"/>
    <property type="molecule type" value="Genomic_DNA"/>
</dbReference>
<comment type="subcellular location">
    <subcellularLocation>
        <location evidence="2">Membrane</location>
        <topology evidence="2">Lipid-anchor</topology>
    </subcellularLocation>
    <subcellularLocation>
        <location evidence="1">Membrane</location>
        <topology evidence="1">Multi-pass membrane protein</topology>
    </subcellularLocation>
</comment>
<evidence type="ECO:0000256" key="8">
    <source>
        <dbReference type="ARBA" id="ARBA00023139"/>
    </source>
</evidence>
<dbReference type="GO" id="GO:0016020">
    <property type="term" value="C:membrane"/>
    <property type="evidence" value="ECO:0007669"/>
    <property type="project" value="UniProtKB-SubCell"/>
</dbReference>
<evidence type="ECO:0000256" key="1">
    <source>
        <dbReference type="ARBA" id="ARBA00004141"/>
    </source>
</evidence>
<dbReference type="Gene3D" id="3.40.190.10">
    <property type="entry name" value="Periplasmic binding protein-like II"/>
    <property type="match status" value="2"/>
</dbReference>
<evidence type="ECO:0000256" key="5">
    <source>
        <dbReference type="ARBA" id="ARBA00022729"/>
    </source>
</evidence>
<sequence length="172" mass="19565">MLRSIPFLIFIFILIPINRFLFKTAFGNLAATLPLALVSISIYTRFVEQALQNVDNNIIDNESFTATEKDIVENKKKVKLVKVSLLNLNEAYKEKDLAFNYPDKISKLGLNPKDNAVIKEEKADQNYYALSLVARDDNKDDKGIEALKKALTSDKVKKIIEEKYKGIYSPAF</sequence>
<evidence type="ECO:0000256" key="6">
    <source>
        <dbReference type="ARBA" id="ARBA00022989"/>
    </source>
</evidence>
<protein>
    <submittedName>
        <fullName evidence="10">NLPA lipoprotein</fullName>
    </submittedName>
</protein>
<gene>
    <name evidence="10" type="ORF">HMPREF3187_01111</name>
</gene>
<dbReference type="KEGG" id="acg:AWM71_00080"/>
<dbReference type="Pfam" id="PF03180">
    <property type="entry name" value="Lipoprotein_9"/>
    <property type="match status" value="1"/>
</dbReference>
<dbReference type="InterPro" id="IPR035906">
    <property type="entry name" value="MetI-like_sf"/>
</dbReference>
<evidence type="ECO:0000256" key="2">
    <source>
        <dbReference type="ARBA" id="ARBA00004635"/>
    </source>
</evidence>
<dbReference type="Gene3D" id="1.10.3720.10">
    <property type="entry name" value="MetI-like"/>
    <property type="match status" value="1"/>
</dbReference>
<dbReference type="RefSeq" id="WP_060776102.1">
    <property type="nucleotide sequence ID" value="NZ_CP014159.1"/>
</dbReference>
<dbReference type="PATRIC" id="fig|87541.4.peg.1099"/>
<dbReference type="SUPFAM" id="SSF53850">
    <property type="entry name" value="Periplasmic binding protein-like II"/>
    <property type="match status" value="1"/>
</dbReference>
<dbReference type="Proteomes" id="UP000070422">
    <property type="component" value="Unassembled WGS sequence"/>
</dbReference>
<dbReference type="AlphaFoldDB" id="A0A0X8F6S0"/>
<dbReference type="PANTHER" id="PTHR30429:SF0">
    <property type="entry name" value="METHIONINE-BINDING LIPOPROTEIN METQ"/>
    <property type="match status" value="1"/>
</dbReference>
<keyword evidence="5" id="KW-0732">Signal</keyword>
<keyword evidence="8" id="KW-0564">Palmitate</keyword>
<evidence type="ECO:0000256" key="4">
    <source>
        <dbReference type="ARBA" id="ARBA00022692"/>
    </source>
</evidence>
<dbReference type="STRING" id="87541.AWM71_00080"/>
<keyword evidence="9 10" id="KW-0449">Lipoprotein</keyword>
<comment type="caution">
    <text evidence="10">The sequence shown here is derived from an EMBL/GenBank/DDBJ whole genome shotgun (WGS) entry which is preliminary data.</text>
</comment>
<evidence type="ECO:0000256" key="3">
    <source>
        <dbReference type="ARBA" id="ARBA00008973"/>
    </source>
</evidence>
<keyword evidence="7" id="KW-0472">Membrane</keyword>
<comment type="similarity">
    <text evidence="3">Belongs to the NlpA lipoprotein family.</text>
</comment>
<evidence type="ECO:0000256" key="7">
    <source>
        <dbReference type="ARBA" id="ARBA00023136"/>
    </source>
</evidence>
<evidence type="ECO:0000313" key="10">
    <source>
        <dbReference type="EMBL" id="KXB36092.1"/>
    </source>
</evidence>
<keyword evidence="6" id="KW-1133">Transmembrane helix</keyword>
<proteinExistence type="inferred from homology"/>